<proteinExistence type="predicted"/>
<gene>
    <name evidence="2" type="ORF">FHT01_001953</name>
</gene>
<keyword evidence="1" id="KW-0812">Transmembrane</keyword>
<accession>A0ABX0U423</accession>
<keyword evidence="1" id="KW-0472">Membrane</keyword>
<evidence type="ECO:0000313" key="2">
    <source>
        <dbReference type="EMBL" id="NIJ24411.1"/>
    </source>
</evidence>
<sequence length="114" mass="12504">MHRYFFSLRIAGLVVLAAIAVAFVDLWLRGFAVVYDPDNRLASAALVSAESERPMREFAEHYWAGRADGDAHFLLRCHNGGERRVGYVTPGLQVTHEVSAADCVPPVAAPRLPA</sequence>
<evidence type="ECO:0000256" key="1">
    <source>
        <dbReference type="SAM" id="Phobius"/>
    </source>
</evidence>
<organism evidence="2 3">
    <name type="scientific">Sphingomonas japonica</name>
    <dbReference type="NCBI Taxonomy" id="511662"/>
    <lineage>
        <taxon>Bacteria</taxon>
        <taxon>Pseudomonadati</taxon>
        <taxon>Pseudomonadota</taxon>
        <taxon>Alphaproteobacteria</taxon>
        <taxon>Sphingomonadales</taxon>
        <taxon>Sphingomonadaceae</taxon>
        <taxon>Sphingomonas</taxon>
    </lineage>
</organism>
<reference evidence="2 3" key="1">
    <citation type="submission" date="2020-03" db="EMBL/GenBank/DDBJ databases">
        <title>Genomic Encyclopedia of Type Strains, Phase IV (KMG-IV): sequencing the most valuable type-strain genomes for metagenomic binning, comparative biology and taxonomic classification.</title>
        <authorList>
            <person name="Goeker M."/>
        </authorList>
    </citation>
    <scope>NUCLEOTIDE SEQUENCE [LARGE SCALE GENOMIC DNA]</scope>
    <source>
        <strain evidence="2 3">DSM 22753</strain>
    </source>
</reference>
<feature type="transmembrane region" description="Helical" evidence="1">
    <location>
        <begin position="6"/>
        <end position="28"/>
    </location>
</feature>
<dbReference type="EMBL" id="JAASQP010000001">
    <property type="protein sequence ID" value="NIJ24411.1"/>
    <property type="molecule type" value="Genomic_DNA"/>
</dbReference>
<comment type="caution">
    <text evidence="2">The sequence shown here is derived from an EMBL/GenBank/DDBJ whole genome shotgun (WGS) entry which is preliminary data.</text>
</comment>
<evidence type="ECO:0000313" key="3">
    <source>
        <dbReference type="Proteomes" id="UP000788153"/>
    </source>
</evidence>
<keyword evidence="1" id="KW-1133">Transmembrane helix</keyword>
<keyword evidence="3" id="KW-1185">Reference proteome</keyword>
<dbReference type="Proteomes" id="UP000788153">
    <property type="component" value="Unassembled WGS sequence"/>
</dbReference>
<name>A0ABX0U423_9SPHN</name>
<protein>
    <submittedName>
        <fullName evidence="2">Uncharacterized protein</fullName>
    </submittedName>
</protein>
<dbReference type="RefSeq" id="WP_140046775.1">
    <property type="nucleotide sequence ID" value="NZ_BAAAEV010000001.1"/>
</dbReference>